<dbReference type="EMBL" id="QZEW01000084">
    <property type="protein sequence ID" value="RJL07798.1"/>
    <property type="molecule type" value="Genomic_DNA"/>
</dbReference>
<evidence type="ECO:0000313" key="5">
    <source>
        <dbReference type="EMBL" id="RJL07798.1"/>
    </source>
</evidence>
<dbReference type="PANTHER" id="PTHR11707:SF28">
    <property type="entry name" value="60 KDA LYSOPHOSPHOLIPASE"/>
    <property type="match status" value="1"/>
</dbReference>
<dbReference type="AlphaFoldDB" id="A0A419A336"/>
<dbReference type="PRINTS" id="PR00139">
    <property type="entry name" value="ASNGLNASE"/>
</dbReference>
<evidence type="ECO:0000259" key="4">
    <source>
        <dbReference type="Pfam" id="PF00710"/>
    </source>
</evidence>
<dbReference type="SMART" id="SM00870">
    <property type="entry name" value="Asparaginase"/>
    <property type="match status" value="1"/>
</dbReference>
<dbReference type="Pfam" id="PF00710">
    <property type="entry name" value="Asparaginase"/>
    <property type="match status" value="1"/>
</dbReference>
<gene>
    <name evidence="5" type="ORF">D3P05_17205</name>
</gene>
<dbReference type="Proteomes" id="UP000283587">
    <property type="component" value="Unassembled WGS sequence"/>
</dbReference>
<dbReference type="PIRSF" id="PIRSF001220">
    <property type="entry name" value="L-ASNase_gatD"/>
    <property type="match status" value="1"/>
</dbReference>
<dbReference type="InterPro" id="IPR027475">
    <property type="entry name" value="Asparaginase/glutaminase_AS2"/>
</dbReference>
<reference evidence="6" key="1">
    <citation type="submission" date="2018-09" db="EMBL/GenBank/DDBJ databases">
        <title>Paracoccus onubensis nov. sp. a moderate halophilic bacterium isolated from Gruta de las Maravillas (Aracena, Spain).</title>
        <authorList>
            <person name="Jurado V."/>
            <person name="Gutierrez-Patricio S."/>
            <person name="Gonzalez-Pimentel J.L."/>
            <person name="Miller A.Z."/>
            <person name="Laiz L."/>
            <person name="Saiz-Jimenez C."/>
        </authorList>
    </citation>
    <scope>NUCLEOTIDE SEQUENCE [LARGE SCALE GENOMIC DNA]</scope>
    <source>
        <strain evidence="6">DSM 26381</strain>
    </source>
</reference>
<dbReference type="Gene3D" id="3.40.50.1170">
    <property type="entry name" value="L-asparaginase, N-terminal domain"/>
    <property type="match status" value="1"/>
</dbReference>
<dbReference type="InterPro" id="IPR027474">
    <property type="entry name" value="L-asparaginase_N"/>
</dbReference>
<feature type="binding site" evidence="2">
    <location>
        <begin position="96"/>
        <end position="97"/>
    </location>
    <ligand>
        <name>substrate</name>
    </ligand>
</feature>
<feature type="binding site" evidence="2">
    <location>
        <position position="65"/>
    </location>
    <ligand>
        <name>substrate</name>
    </ligand>
</feature>
<dbReference type="InterPro" id="IPR036152">
    <property type="entry name" value="Asp/glu_Ase-like_sf"/>
</dbReference>
<proteinExistence type="predicted"/>
<accession>A0A419A336</accession>
<dbReference type="PROSITE" id="PS51732">
    <property type="entry name" value="ASN_GLN_ASE_3"/>
    <property type="match status" value="1"/>
</dbReference>
<evidence type="ECO:0000256" key="2">
    <source>
        <dbReference type="PIRSR" id="PIRSR001220-2"/>
    </source>
</evidence>
<feature type="domain" description="L-asparaginase N-terminal" evidence="4">
    <location>
        <begin position="2"/>
        <end position="210"/>
    </location>
</feature>
<protein>
    <recommendedName>
        <fullName evidence="4">L-asparaginase N-terminal domain-containing protein</fullName>
    </recommendedName>
</protein>
<organism evidence="5 6">
    <name type="scientific">Paracoccus siganidrum</name>
    <dbReference type="NCBI Taxonomy" id="1276757"/>
    <lineage>
        <taxon>Bacteria</taxon>
        <taxon>Pseudomonadati</taxon>
        <taxon>Pseudomonadota</taxon>
        <taxon>Alphaproteobacteria</taxon>
        <taxon>Rhodobacterales</taxon>
        <taxon>Paracoccaceae</taxon>
        <taxon>Paracoccus</taxon>
    </lineage>
</organism>
<sequence length="220" mass="23131">MRICVINTGGTISCVGQPLAPMPAGDFARAARDLLMPAQKARLPALKLHFATGLRFASGSSTLDSTDLQPADWCRMAGHVLDHYADFDGFLILHGTDTLDFTGAALPMLLNVAATDGRARALLSKPVILTASQLPLFREGPRGLVLNAGSDAFVNLAGALACMALRLPEVTAFFDGQLFRASRILKTSTTSFGAFSSPHLPPLARLGTGTTLHAPALPPP</sequence>
<feature type="active site" evidence="3">
    <location>
        <position position="96"/>
    </location>
</feature>
<dbReference type="GO" id="GO:0004067">
    <property type="term" value="F:asparaginase activity"/>
    <property type="evidence" value="ECO:0007669"/>
    <property type="project" value="UniProtKB-UniRule"/>
</dbReference>
<dbReference type="InterPro" id="IPR037152">
    <property type="entry name" value="L-asparaginase_N_sf"/>
</dbReference>
<feature type="active site" description="O-isoaspartyl threonine intermediate" evidence="1">
    <location>
        <position position="11"/>
    </location>
</feature>
<dbReference type="InterPro" id="IPR006034">
    <property type="entry name" value="Asparaginase/glutaminase-like"/>
</dbReference>
<evidence type="ECO:0000256" key="3">
    <source>
        <dbReference type="PROSITE-ProRule" id="PRU10100"/>
    </source>
</evidence>
<name>A0A419A336_9RHOB</name>
<feature type="non-terminal residue" evidence="5">
    <location>
        <position position="220"/>
    </location>
</feature>
<evidence type="ECO:0000313" key="6">
    <source>
        <dbReference type="Proteomes" id="UP000283587"/>
    </source>
</evidence>
<dbReference type="PROSITE" id="PS00917">
    <property type="entry name" value="ASN_GLN_ASE_2"/>
    <property type="match status" value="1"/>
</dbReference>
<keyword evidence="6" id="KW-1185">Reference proteome</keyword>
<dbReference type="PANTHER" id="PTHR11707">
    <property type="entry name" value="L-ASPARAGINASE"/>
    <property type="match status" value="1"/>
</dbReference>
<dbReference type="RefSeq" id="WP_205962210.1">
    <property type="nucleotide sequence ID" value="NZ_QZEW01000084.1"/>
</dbReference>
<dbReference type="SUPFAM" id="SSF53774">
    <property type="entry name" value="Glutaminase/Asparaginase"/>
    <property type="match status" value="1"/>
</dbReference>
<comment type="caution">
    <text evidence="5">The sequence shown here is derived from an EMBL/GenBank/DDBJ whole genome shotgun (WGS) entry which is preliminary data.</text>
</comment>
<dbReference type="PIRSF" id="PIRSF500176">
    <property type="entry name" value="L_ASNase"/>
    <property type="match status" value="1"/>
</dbReference>
<evidence type="ECO:0000256" key="1">
    <source>
        <dbReference type="PIRSR" id="PIRSR001220-1"/>
    </source>
</evidence>